<feature type="chain" id="PRO_5044813097" evidence="1">
    <location>
        <begin position="19"/>
        <end position="315"/>
    </location>
</feature>
<comment type="caution">
    <text evidence="2">The sequence shown here is derived from an EMBL/GenBank/DDBJ whole genome shotgun (WGS) entry which is preliminary data.</text>
</comment>
<evidence type="ECO:0000313" key="2">
    <source>
        <dbReference type="EMBL" id="CAK9143857.1"/>
    </source>
</evidence>
<evidence type="ECO:0000313" key="3">
    <source>
        <dbReference type="Proteomes" id="UP001642360"/>
    </source>
</evidence>
<feature type="signal peptide" evidence="1">
    <location>
        <begin position="1"/>
        <end position="18"/>
    </location>
</feature>
<reference evidence="2 3" key="1">
    <citation type="submission" date="2024-02" db="EMBL/GenBank/DDBJ databases">
        <authorList>
            <person name="Vignale AGUSTIN F."/>
            <person name="Sosa J E."/>
            <person name="Modenutti C."/>
        </authorList>
    </citation>
    <scope>NUCLEOTIDE SEQUENCE [LARGE SCALE GENOMIC DNA]</scope>
</reference>
<dbReference type="InterPro" id="IPR045301">
    <property type="entry name" value="GEX3-like"/>
</dbReference>
<proteinExistence type="predicted"/>
<dbReference type="AlphaFoldDB" id="A0ABC8RGD6"/>
<dbReference type="InterPro" id="IPR015943">
    <property type="entry name" value="WD40/YVTN_repeat-like_dom_sf"/>
</dbReference>
<keyword evidence="3" id="KW-1185">Reference proteome</keyword>
<name>A0ABC8RGD6_9AQUA</name>
<dbReference type="EMBL" id="CAUOFW020001343">
    <property type="protein sequence ID" value="CAK9143857.1"/>
    <property type="molecule type" value="Genomic_DNA"/>
</dbReference>
<dbReference type="InterPro" id="IPR011047">
    <property type="entry name" value="Quinoprotein_ADH-like_sf"/>
</dbReference>
<dbReference type="Proteomes" id="UP001642360">
    <property type="component" value="Unassembled WGS sequence"/>
</dbReference>
<evidence type="ECO:0000256" key="1">
    <source>
        <dbReference type="SAM" id="SignalP"/>
    </source>
</evidence>
<gene>
    <name evidence="2" type="ORF">ILEXP_LOCUS11593</name>
</gene>
<organism evidence="2 3">
    <name type="scientific">Ilex paraguariensis</name>
    <name type="common">yerba mate</name>
    <dbReference type="NCBI Taxonomy" id="185542"/>
    <lineage>
        <taxon>Eukaryota</taxon>
        <taxon>Viridiplantae</taxon>
        <taxon>Streptophyta</taxon>
        <taxon>Embryophyta</taxon>
        <taxon>Tracheophyta</taxon>
        <taxon>Spermatophyta</taxon>
        <taxon>Magnoliopsida</taxon>
        <taxon>eudicotyledons</taxon>
        <taxon>Gunneridae</taxon>
        <taxon>Pentapetalae</taxon>
        <taxon>asterids</taxon>
        <taxon>campanulids</taxon>
        <taxon>Aquifoliales</taxon>
        <taxon>Aquifoliaceae</taxon>
        <taxon>Ilex</taxon>
    </lineage>
</organism>
<sequence length="315" mass="34560">MEIQYFFILILLVPPASVISHSAAFQNFPSYVRSFSAQEPFVKGAYRLGKPLIGDDRRVYTCSGMNLFAFESNGSMAWTIVLNYTCNVGIAPVRGGARKLLVIYWQIYLVAENRVLKINLLNIGTSDSAAEVFFGPEPGTERPGEIIGISVSTSSSCVLINIKNRGLFAYRLHGQLLWSAGPVLYQSGYRQGCRKNVTDCYFTSVPVIDQCEASIYISNTGGELYALSVHSPHFKWIQDLSSFGKIFTVTPGNNGRLYVTVAVRALVLALDVSSGTVLWQGNIGPLSSTDIAPVVDSNGNLMACRIRSIMKLRKC</sequence>
<dbReference type="PANTHER" id="PTHR37253:SF1">
    <property type="entry name" value="PROTEIN GAMETE EXPRESSED 3"/>
    <property type="match status" value="1"/>
</dbReference>
<dbReference type="SUPFAM" id="SSF50998">
    <property type="entry name" value="Quinoprotein alcohol dehydrogenase-like"/>
    <property type="match status" value="1"/>
</dbReference>
<protein>
    <submittedName>
        <fullName evidence="2">Uncharacterized protein</fullName>
    </submittedName>
</protein>
<keyword evidence="1" id="KW-0732">Signal</keyword>
<dbReference type="Gene3D" id="2.130.10.10">
    <property type="entry name" value="YVTN repeat-like/Quinoprotein amine dehydrogenase"/>
    <property type="match status" value="1"/>
</dbReference>
<accession>A0ABC8RGD6</accession>
<dbReference type="PANTHER" id="PTHR37253">
    <property type="entry name" value="PROTEIN GAMETE EXPRESSED 3"/>
    <property type="match status" value="1"/>
</dbReference>